<protein>
    <submittedName>
        <fullName evidence="2">Uncharacterized protein</fullName>
    </submittedName>
</protein>
<evidence type="ECO:0000256" key="1">
    <source>
        <dbReference type="SAM" id="MobiDB-lite"/>
    </source>
</evidence>
<accession>A0A7R9BCN8</accession>
<dbReference type="AlphaFoldDB" id="A0A7R9BCN8"/>
<proteinExistence type="predicted"/>
<dbReference type="EMBL" id="OA882039">
    <property type="protein sequence ID" value="CAD7272081.1"/>
    <property type="molecule type" value="Genomic_DNA"/>
</dbReference>
<gene>
    <name evidence="2" type="ORF">NMOB1V02_LOCUS31</name>
</gene>
<sequence>MSEYDGGLYGYPGAAGGAAGGGLETLAAIHDPHRGAAGMPLVNHTMHSPYSSNHAVPSVSNHVMGPVADGQKRDKDAIYGSNPGVSRMPSIASGNRRVRRTKATPVMDERYGDE</sequence>
<reference evidence="2" key="1">
    <citation type="submission" date="2020-11" db="EMBL/GenBank/DDBJ databases">
        <authorList>
            <person name="Tran Van P."/>
        </authorList>
    </citation>
    <scope>NUCLEOTIDE SEQUENCE</scope>
</reference>
<evidence type="ECO:0000313" key="2">
    <source>
        <dbReference type="EMBL" id="CAD7272081.1"/>
    </source>
</evidence>
<dbReference type="Proteomes" id="UP000678499">
    <property type="component" value="Unassembled WGS sequence"/>
</dbReference>
<feature type="region of interest" description="Disordered" evidence="1">
    <location>
        <begin position="39"/>
        <end position="114"/>
    </location>
</feature>
<name>A0A7R9BCN8_9CRUS</name>
<organism evidence="2">
    <name type="scientific">Notodromas monacha</name>
    <dbReference type="NCBI Taxonomy" id="399045"/>
    <lineage>
        <taxon>Eukaryota</taxon>
        <taxon>Metazoa</taxon>
        <taxon>Ecdysozoa</taxon>
        <taxon>Arthropoda</taxon>
        <taxon>Crustacea</taxon>
        <taxon>Oligostraca</taxon>
        <taxon>Ostracoda</taxon>
        <taxon>Podocopa</taxon>
        <taxon>Podocopida</taxon>
        <taxon>Cypridocopina</taxon>
        <taxon>Cypridoidea</taxon>
        <taxon>Cyprididae</taxon>
        <taxon>Notodromas</taxon>
    </lineage>
</organism>
<evidence type="ECO:0000313" key="3">
    <source>
        <dbReference type="Proteomes" id="UP000678499"/>
    </source>
</evidence>
<dbReference type="OrthoDB" id="10056939at2759"/>
<feature type="compositionally biased region" description="Polar residues" evidence="1">
    <location>
        <begin position="45"/>
        <end position="61"/>
    </location>
</feature>
<dbReference type="EMBL" id="CAJPEX010000002">
    <property type="protein sequence ID" value="CAG0912233.1"/>
    <property type="molecule type" value="Genomic_DNA"/>
</dbReference>
<keyword evidence="3" id="KW-1185">Reference proteome</keyword>